<feature type="non-terminal residue" evidence="2">
    <location>
        <position position="1"/>
    </location>
</feature>
<feature type="region of interest" description="Disordered" evidence="1">
    <location>
        <begin position="1"/>
        <end position="42"/>
    </location>
</feature>
<organism evidence="2">
    <name type="scientific">Anthurium amnicola</name>
    <dbReference type="NCBI Taxonomy" id="1678845"/>
    <lineage>
        <taxon>Eukaryota</taxon>
        <taxon>Viridiplantae</taxon>
        <taxon>Streptophyta</taxon>
        <taxon>Embryophyta</taxon>
        <taxon>Tracheophyta</taxon>
        <taxon>Spermatophyta</taxon>
        <taxon>Magnoliopsida</taxon>
        <taxon>Liliopsida</taxon>
        <taxon>Araceae</taxon>
        <taxon>Pothoideae</taxon>
        <taxon>Potheae</taxon>
        <taxon>Anthurium</taxon>
    </lineage>
</organism>
<reference evidence="2" key="1">
    <citation type="submission" date="2015-07" db="EMBL/GenBank/DDBJ databases">
        <title>Transcriptome Assembly of Anthurium amnicola.</title>
        <authorList>
            <person name="Suzuki J."/>
        </authorList>
    </citation>
    <scope>NUCLEOTIDE SEQUENCE</scope>
</reference>
<sequence length="103" mass="11674">ENPEPDPEPEPPPEPTPHVGTMGREGKEEQGEGREEHGRQRLNRRRRLYDSSFFLGGSDPELLCCYLLHTFQANIVCQRLVHESYSSARKIMLGCFKSSISCG</sequence>
<dbReference type="AlphaFoldDB" id="A0A1D1Y6Z8"/>
<accession>A0A1D1Y6Z8</accession>
<evidence type="ECO:0000256" key="1">
    <source>
        <dbReference type="SAM" id="MobiDB-lite"/>
    </source>
</evidence>
<gene>
    <name evidence="2" type="ORF">g.167816</name>
</gene>
<dbReference type="EMBL" id="GDJX01017519">
    <property type="protein sequence ID" value="JAT50417.1"/>
    <property type="molecule type" value="Transcribed_RNA"/>
</dbReference>
<feature type="compositionally biased region" description="Basic and acidic residues" evidence="1">
    <location>
        <begin position="24"/>
        <end position="39"/>
    </location>
</feature>
<name>A0A1D1Y6Z8_9ARAE</name>
<feature type="compositionally biased region" description="Acidic residues" evidence="1">
    <location>
        <begin position="1"/>
        <end position="11"/>
    </location>
</feature>
<proteinExistence type="predicted"/>
<evidence type="ECO:0000313" key="2">
    <source>
        <dbReference type="EMBL" id="JAT50417.1"/>
    </source>
</evidence>
<protein>
    <submittedName>
        <fullName evidence="2">Uncharacterized protein</fullName>
    </submittedName>
</protein>